<dbReference type="InterPro" id="IPR041577">
    <property type="entry name" value="RT_RNaseH_2"/>
</dbReference>
<dbReference type="Gene3D" id="3.10.10.10">
    <property type="entry name" value="HIV Type 1 Reverse Transcriptase, subunit A, domain 1"/>
    <property type="match status" value="1"/>
</dbReference>
<dbReference type="Pfam" id="PF17919">
    <property type="entry name" value="RT_RNaseH_2"/>
    <property type="match status" value="1"/>
</dbReference>
<dbReference type="AlphaFoldDB" id="A0A5A7V6R6"/>
<dbReference type="Proteomes" id="UP000321947">
    <property type="component" value="Unassembled WGS sequence"/>
</dbReference>
<dbReference type="EMBL" id="SSTE01004812">
    <property type="protein sequence ID" value="KAA0061431.1"/>
    <property type="molecule type" value="Genomic_DNA"/>
</dbReference>
<keyword evidence="2" id="KW-0695">RNA-directed DNA polymerase</keyword>
<evidence type="ECO:0000313" key="2">
    <source>
        <dbReference type="EMBL" id="KAA0061431.1"/>
    </source>
</evidence>
<evidence type="ECO:0000313" key="5">
    <source>
        <dbReference type="Proteomes" id="UP000321947"/>
    </source>
</evidence>
<dbReference type="EMBL" id="SSTD01005586">
    <property type="protein sequence ID" value="TYK21509.1"/>
    <property type="molecule type" value="Genomic_DNA"/>
</dbReference>
<dbReference type="InterPro" id="IPR043128">
    <property type="entry name" value="Rev_trsase/Diguanyl_cyclase"/>
</dbReference>
<organism evidence="2 4">
    <name type="scientific">Cucumis melo var. makuwa</name>
    <name type="common">Oriental melon</name>
    <dbReference type="NCBI Taxonomy" id="1194695"/>
    <lineage>
        <taxon>Eukaryota</taxon>
        <taxon>Viridiplantae</taxon>
        <taxon>Streptophyta</taxon>
        <taxon>Embryophyta</taxon>
        <taxon>Tracheophyta</taxon>
        <taxon>Spermatophyta</taxon>
        <taxon>Magnoliopsida</taxon>
        <taxon>eudicotyledons</taxon>
        <taxon>Gunneridae</taxon>
        <taxon>Pentapetalae</taxon>
        <taxon>rosids</taxon>
        <taxon>fabids</taxon>
        <taxon>Cucurbitales</taxon>
        <taxon>Cucurbitaceae</taxon>
        <taxon>Benincaseae</taxon>
        <taxon>Cucumis</taxon>
    </lineage>
</organism>
<name>A0A5A7V6R6_CUCMM</name>
<evidence type="ECO:0000259" key="1">
    <source>
        <dbReference type="Pfam" id="PF17919"/>
    </source>
</evidence>
<accession>A0A5A7V6R6</accession>
<dbReference type="PANTHER" id="PTHR24559:SF450">
    <property type="entry name" value="RNA-DIRECTED DNA POLYMERASE HOMOLOG"/>
    <property type="match status" value="1"/>
</dbReference>
<evidence type="ECO:0000313" key="4">
    <source>
        <dbReference type="Proteomes" id="UP000321393"/>
    </source>
</evidence>
<dbReference type="OrthoDB" id="1934862at2759"/>
<reference evidence="4 5" key="1">
    <citation type="submission" date="2019-08" db="EMBL/GenBank/DDBJ databases">
        <title>Draft genome sequences of two oriental melons (Cucumis melo L. var makuwa).</title>
        <authorList>
            <person name="Kwon S.-Y."/>
        </authorList>
    </citation>
    <scope>NUCLEOTIDE SEQUENCE [LARGE SCALE GENOMIC DNA]</scope>
    <source>
        <strain evidence="5">cv. Chang Bougi</strain>
        <strain evidence="4">cv. SW 3</strain>
        <tissue evidence="2">Leaf</tissue>
    </source>
</reference>
<sequence length="413" mass="47316">MIETWLLKLALNEVGVRGSSTSEAQTQVMKDGKVVNLEKKEGRRTKYSMRQISILIKGNYTIGEPSLRRLSDYEAENKEETKLKVVELKTPEVMGETEIALRTILRFTSKGMIKLKGTVRGREEAKFGVTIRDDSTLEGRGICKFIEIKQLKLIIVADFLAIELGKIDVVLGNPSLAKTECLLKTITKTWEVENQGFLLEFQKNMEIEEGNQDESDGEEKGEESELPMIQELLKRYREVLSLLQIKSSTLADELHGVAIFSKLDLSFGYHQIRKREEDIETTAFRTYEGHYDFMVMPFRLTNSIAQTLLDMKDTWEWFWDIAAPLTKLLQKNGFKWDERATEAFEQLKQVMISVPILARPDFSLSFTIETNASGFWLRSVLSQNSRPIAILYSNFGVCRAILERATTLLNWLS</sequence>
<dbReference type="PANTHER" id="PTHR24559">
    <property type="entry name" value="TRANSPOSON TY3-I GAG-POL POLYPROTEIN"/>
    <property type="match status" value="1"/>
</dbReference>
<evidence type="ECO:0000313" key="3">
    <source>
        <dbReference type="EMBL" id="TYK21509.1"/>
    </source>
</evidence>
<dbReference type="InterPro" id="IPR043502">
    <property type="entry name" value="DNA/RNA_pol_sf"/>
</dbReference>
<keyword evidence="2" id="KW-0808">Transferase</keyword>
<dbReference type="GO" id="GO:0003964">
    <property type="term" value="F:RNA-directed DNA polymerase activity"/>
    <property type="evidence" value="ECO:0007669"/>
    <property type="project" value="UniProtKB-KW"/>
</dbReference>
<dbReference type="InterPro" id="IPR053134">
    <property type="entry name" value="RNA-dir_DNA_polymerase"/>
</dbReference>
<gene>
    <name evidence="3" type="ORF">E5676_scaffold518G00040</name>
    <name evidence="2" type="ORF">E6C27_scaffold1041G00100</name>
</gene>
<feature type="domain" description="Reverse transcriptase/retrotransposon-derived protein RNase H-like" evidence="1">
    <location>
        <begin position="336"/>
        <end position="386"/>
    </location>
</feature>
<protein>
    <submittedName>
        <fullName evidence="2">Reverse transcriptase</fullName>
    </submittedName>
</protein>
<dbReference type="Gene3D" id="3.30.70.270">
    <property type="match status" value="2"/>
</dbReference>
<dbReference type="SUPFAM" id="SSF56672">
    <property type="entry name" value="DNA/RNA polymerases"/>
    <property type="match status" value="1"/>
</dbReference>
<comment type="caution">
    <text evidence="2">The sequence shown here is derived from an EMBL/GenBank/DDBJ whole genome shotgun (WGS) entry which is preliminary data.</text>
</comment>
<proteinExistence type="predicted"/>
<dbReference type="Proteomes" id="UP000321393">
    <property type="component" value="Unassembled WGS sequence"/>
</dbReference>
<keyword evidence="2" id="KW-0548">Nucleotidyltransferase</keyword>